<dbReference type="PROSITE" id="PS51257">
    <property type="entry name" value="PROKAR_LIPOPROTEIN"/>
    <property type="match status" value="1"/>
</dbReference>
<dbReference type="EMBL" id="AP015042">
    <property type="protein sequence ID" value="BAT97589.1"/>
    <property type="molecule type" value="Genomic_DNA"/>
</dbReference>
<gene>
    <name evidence="2" type="primary">Vigan.09G108400</name>
    <name evidence="2" type="ORF">VIGAN_09108400</name>
</gene>
<feature type="region of interest" description="Disordered" evidence="1">
    <location>
        <begin position="1"/>
        <end position="53"/>
    </location>
</feature>
<evidence type="ECO:0000313" key="3">
    <source>
        <dbReference type="Proteomes" id="UP000291084"/>
    </source>
</evidence>
<dbReference type="AlphaFoldDB" id="A0A0S3SXQ4"/>
<dbReference type="Proteomes" id="UP000291084">
    <property type="component" value="Chromosome 9"/>
</dbReference>
<organism evidence="2 3">
    <name type="scientific">Vigna angularis var. angularis</name>
    <dbReference type="NCBI Taxonomy" id="157739"/>
    <lineage>
        <taxon>Eukaryota</taxon>
        <taxon>Viridiplantae</taxon>
        <taxon>Streptophyta</taxon>
        <taxon>Embryophyta</taxon>
        <taxon>Tracheophyta</taxon>
        <taxon>Spermatophyta</taxon>
        <taxon>Magnoliopsida</taxon>
        <taxon>eudicotyledons</taxon>
        <taxon>Gunneridae</taxon>
        <taxon>Pentapetalae</taxon>
        <taxon>rosids</taxon>
        <taxon>fabids</taxon>
        <taxon>Fabales</taxon>
        <taxon>Fabaceae</taxon>
        <taxon>Papilionoideae</taxon>
        <taxon>50 kb inversion clade</taxon>
        <taxon>NPAAA clade</taxon>
        <taxon>indigoferoid/millettioid clade</taxon>
        <taxon>Phaseoleae</taxon>
        <taxon>Vigna</taxon>
    </lineage>
</organism>
<name>A0A0S3SXQ4_PHAAN</name>
<evidence type="ECO:0000256" key="1">
    <source>
        <dbReference type="SAM" id="MobiDB-lite"/>
    </source>
</evidence>
<evidence type="ECO:0000313" key="2">
    <source>
        <dbReference type="EMBL" id="BAT97589.1"/>
    </source>
</evidence>
<feature type="compositionally biased region" description="Low complexity" evidence="1">
    <location>
        <begin position="15"/>
        <end position="38"/>
    </location>
</feature>
<accession>A0A0S3SXQ4</accession>
<sequence>MISKRPPKQWPNGESSYPSTSLLSSTACRFSSSSSPCSPTGPPPSASESITASATASEKCQGLGLGVSVDPKPKPVYEMGVGYFRERILFLTVSQSPNVEQLRTKIWGYIMGNERLDSNYVVPQWVPQFECKSEGARTLIVLDDLWTFSVMEQSVIEQLVCRIPGCKYLVVSRTKFQTELLSMGENNRCCFS</sequence>
<dbReference type="Gene3D" id="3.40.50.300">
    <property type="entry name" value="P-loop containing nucleotide triphosphate hydrolases"/>
    <property type="match status" value="1"/>
</dbReference>
<keyword evidence="3" id="KW-1185">Reference proteome</keyword>
<protein>
    <recommendedName>
        <fullName evidence="4">NB-ARC domain-containing protein</fullName>
    </recommendedName>
</protein>
<reference evidence="2 3" key="1">
    <citation type="journal article" date="2015" name="Sci. Rep.">
        <title>The power of single molecule real-time sequencing technology in the de novo assembly of a eukaryotic genome.</title>
        <authorList>
            <person name="Sakai H."/>
            <person name="Naito K."/>
            <person name="Ogiso-Tanaka E."/>
            <person name="Takahashi Y."/>
            <person name="Iseki K."/>
            <person name="Muto C."/>
            <person name="Satou K."/>
            <person name="Teruya K."/>
            <person name="Shiroma A."/>
            <person name="Shimoji M."/>
            <person name="Hirano T."/>
            <person name="Itoh T."/>
            <person name="Kaga A."/>
            <person name="Tomooka N."/>
        </authorList>
    </citation>
    <scope>NUCLEOTIDE SEQUENCE [LARGE SCALE GENOMIC DNA]</scope>
    <source>
        <strain evidence="3">cv. Shumari</strain>
    </source>
</reference>
<dbReference type="InterPro" id="IPR027417">
    <property type="entry name" value="P-loop_NTPase"/>
</dbReference>
<dbReference type="SUPFAM" id="SSF52540">
    <property type="entry name" value="P-loop containing nucleoside triphosphate hydrolases"/>
    <property type="match status" value="1"/>
</dbReference>
<evidence type="ECO:0008006" key="4">
    <source>
        <dbReference type="Google" id="ProtNLM"/>
    </source>
</evidence>
<proteinExistence type="predicted"/>